<dbReference type="EMBL" id="BK014869">
    <property type="protein sequence ID" value="DAD79597.1"/>
    <property type="molecule type" value="Genomic_DNA"/>
</dbReference>
<evidence type="ECO:0000256" key="2">
    <source>
        <dbReference type="ARBA" id="ARBA00023109"/>
    </source>
</evidence>
<dbReference type="Pfam" id="PF01612">
    <property type="entry name" value="DNA_pol_A_exo1"/>
    <property type="match status" value="1"/>
</dbReference>
<keyword evidence="1" id="KW-0235">DNA replication</keyword>
<evidence type="ECO:0000313" key="4">
    <source>
        <dbReference type="EMBL" id="DAD79597.1"/>
    </source>
</evidence>
<keyword evidence="2" id="KW-1194">Viral DNA replication</keyword>
<evidence type="ECO:0000256" key="1">
    <source>
        <dbReference type="ARBA" id="ARBA00022705"/>
    </source>
</evidence>
<dbReference type="Gene3D" id="3.30.420.10">
    <property type="entry name" value="Ribonuclease H-like superfamily/Ribonuclease H"/>
    <property type="match status" value="1"/>
</dbReference>
<proteinExistence type="predicted"/>
<dbReference type="InterPro" id="IPR001098">
    <property type="entry name" value="DNA-dir_DNA_pol_A_palm_dom"/>
</dbReference>
<dbReference type="InterPro" id="IPR006141">
    <property type="entry name" value="Intein_N"/>
</dbReference>
<sequence>MKDLVEITLDFETYYSKKDKYSLAAKGMTIEKYIRNPKFEIIGLAVKVGNKPTEWLRPNEIEDWIKHIEIAYGWNNVRAIAHNGRFDMAILGWVYNVYPGQIADTMLMSRACQLWDGHSLDNVTKELRNRYNWGIVRDDNGKTEWGKFEEVDLLNTLNKGDEVVNADGKQLFDFTEAEYDAYAEYCITDVDLTWSAYNWFMKERKFPAKEIDVMTLTIEMFTFPVIELHIPVLQEVEKVINEKRQALLDKVGVTTEDLRSDAKFAMLLSELGVEPPTKLNPKGETKYAFAKKDLGFLKLLEHDDPAVVELVEARLGNKSSQAVTRVKSLLEMSDRGLLPIPLEYYAAHTGRWGGCLVADTLVLAKDTKRKTVTWKPIVTVAPHELIYDGESFVSHDGVEYRGEAEVVDGKGVVGTYDHLVLCEGGNYLPLKELSNESVKLTNFGEPLLENGYVFNNTLCELLFSGQTYSNEESVYDIVNCGPNHRFAVLTKDGIVVVHNSDGINLQNFNRNQLVGKDTPAGTKVFYADKVDAVVKVLDDGKVHLARAGVVENDEELLHIMGLRDALKAPKGKKLVVFDLSQVELRANAWEWGEQWVLDTLVQGKDIYKVTAASTYGIPYEEVNKSQRFVGKSQQLGLGYGAGINGLKVVMGKRSEEFTDDELQSFVNAYRSAASNIVRGWKQCKSALGAMVSGVTISFCKDNVLSTDGRRITLPNGLHLTYRDIHTRPGEVGPEFWFWGKNKQTKKPDWEKTFPRQVR</sequence>
<dbReference type="SUPFAM" id="SSF56672">
    <property type="entry name" value="DNA/RNA polymerases"/>
    <property type="match status" value="1"/>
</dbReference>
<reference evidence="4" key="1">
    <citation type="journal article" date="2021" name="Proc. Natl. Acad. Sci. U.S.A.">
        <title>A Catalog of Tens of Thousands of Viruses from Human Metagenomes Reveals Hidden Associations with Chronic Diseases.</title>
        <authorList>
            <person name="Tisza M.J."/>
            <person name="Buck C.B."/>
        </authorList>
    </citation>
    <scope>NUCLEOTIDE SEQUENCE</scope>
    <source>
        <strain evidence="4">Ct53O25</strain>
    </source>
</reference>
<dbReference type="GO" id="GO:0006302">
    <property type="term" value="P:double-strand break repair"/>
    <property type="evidence" value="ECO:0007669"/>
    <property type="project" value="TreeGrafter"/>
</dbReference>
<dbReference type="PANTHER" id="PTHR10133:SF27">
    <property type="entry name" value="DNA POLYMERASE NU"/>
    <property type="match status" value="1"/>
</dbReference>
<dbReference type="GO" id="GO:0003887">
    <property type="term" value="F:DNA-directed DNA polymerase activity"/>
    <property type="evidence" value="ECO:0007669"/>
    <property type="project" value="InterPro"/>
</dbReference>
<evidence type="ECO:0000259" key="3">
    <source>
        <dbReference type="SMART" id="SM00482"/>
    </source>
</evidence>
<dbReference type="GO" id="GO:0008408">
    <property type="term" value="F:3'-5' exonuclease activity"/>
    <property type="evidence" value="ECO:0007669"/>
    <property type="project" value="InterPro"/>
</dbReference>
<dbReference type="Gene3D" id="2.170.16.10">
    <property type="entry name" value="Hedgehog/Intein (Hint) domain"/>
    <property type="match status" value="1"/>
</dbReference>
<dbReference type="Gene3D" id="3.30.70.370">
    <property type="match status" value="1"/>
</dbReference>
<dbReference type="GO" id="GO:0039693">
    <property type="term" value="P:viral DNA genome replication"/>
    <property type="evidence" value="ECO:0007669"/>
    <property type="project" value="UniProtKB-KW"/>
</dbReference>
<protein>
    <submittedName>
        <fullName evidence="4">DNA POLYMERASE</fullName>
    </submittedName>
</protein>
<dbReference type="GO" id="GO:0006261">
    <property type="term" value="P:DNA-templated DNA replication"/>
    <property type="evidence" value="ECO:0007669"/>
    <property type="project" value="InterPro"/>
</dbReference>
<dbReference type="SUPFAM" id="SSF53098">
    <property type="entry name" value="Ribonuclease H-like"/>
    <property type="match status" value="1"/>
</dbReference>
<dbReference type="InterPro" id="IPR036397">
    <property type="entry name" value="RNaseH_sf"/>
</dbReference>
<organism evidence="4">
    <name type="scientific">Podoviridae sp. ct53O25</name>
    <dbReference type="NCBI Taxonomy" id="2826539"/>
    <lineage>
        <taxon>Viruses</taxon>
        <taxon>Duplodnaviria</taxon>
        <taxon>Heunggongvirae</taxon>
        <taxon>Uroviricota</taxon>
        <taxon>Caudoviricetes</taxon>
    </lineage>
</organism>
<dbReference type="Pfam" id="PF00476">
    <property type="entry name" value="DNA_pol_A"/>
    <property type="match status" value="1"/>
</dbReference>
<dbReference type="InterPro" id="IPR002562">
    <property type="entry name" value="3'-5'_exonuclease_dom"/>
</dbReference>
<name>A0A8S5MBA7_9CAUD</name>
<feature type="domain" description="DNA-directed DNA polymerase family A palm" evidence="3">
    <location>
        <begin position="558"/>
        <end position="730"/>
    </location>
</feature>
<dbReference type="InterPro" id="IPR002298">
    <property type="entry name" value="DNA_polymerase_A"/>
</dbReference>
<dbReference type="PANTHER" id="PTHR10133">
    <property type="entry name" value="DNA POLYMERASE I"/>
    <property type="match status" value="1"/>
</dbReference>
<dbReference type="Gene3D" id="1.10.150.20">
    <property type="entry name" value="5' to 3' exonuclease, C-terminal subdomain"/>
    <property type="match status" value="1"/>
</dbReference>
<dbReference type="SMART" id="SM00482">
    <property type="entry name" value="POLAc"/>
    <property type="match status" value="1"/>
</dbReference>
<dbReference type="PROSITE" id="PS50817">
    <property type="entry name" value="INTEIN_N_TER"/>
    <property type="match status" value="1"/>
</dbReference>
<dbReference type="GO" id="GO:0003677">
    <property type="term" value="F:DNA binding"/>
    <property type="evidence" value="ECO:0007669"/>
    <property type="project" value="InterPro"/>
</dbReference>
<dbReference type="InterPro" id="IPR012337">
    <property type="entry name" value="RNaseH-like_sf"/>
</dbReference>
<dbReference type="InterPro" id="IPR043502">
    <property type="entry name" value="DNA/RNA_pol_sf"/>
</dbReference>
<accession>A0A8S5MBA7</accession>
<dbReference type="GO" id="GO:0016539">
    <property type="term" value="P:intein-mediated protein splicing"/>
    <property type="evidence" value="ECO:0007669"/>
    <property type="project" value="InterPro"/>
</dbReference>